<dbReference type="InterPro" id="IPR007688">
    <property type="entry name" value="Conjugal_tfr_TrbL/VirB6"/>
</dbReference>
<evidence type="ECO:0000256" key="9">
    <source>
        <dbReference type="SAM" id="Phobius"/>
    </source>
</evidence>
<dbReference type="EMBL" id="CP089286">
    <property type="protein sequence ID" value="UTO55488.1"/>
    <property type="molecule type" value="Genomic_DNA"/>
</dbReference>
<dbReference type="Pfam" id="PF04610">
    <property type="entry name" value="TrbL"/>
    <property type="match status" value="1"/>
</dbReference>
<feature type="transmembrane region" description="Helical" evidence="9">
    <location>
        <begin position="891"/>
        <end position="913"/>
    </location>
</feature>
<feature type="transmembrane region" description="Helical" evidence="9">
    <location>
        <begin position="634"/>
        <end position="658"/>
    </location>
</feature>
<name>A0A9Q9F415_9RICK</name>
<protein>
    <submittedName>
        <fullName evidence="10">Type IV secretion system protein</fullName>
    </submittedName>
</protein>
<keyword evidence="13" id="KW-1185">Reference proteome</keyword>
<sequence>MQKIILLLLILLLTGCGVNCIEKGQGFSSSSIEVKVYVPPKGADRHNAATYWVNTGKKVSASDKIVLNVMNTINLCPYDTHEAKKVDFSVYKTAQPNAITSINTSEGDYLRFSLGSTDIEIKECSKEWLDSRKIIYYSDDEFFQDQECKTPILAKDICNNGISKPYFIKVEGECQVINTTIPRLKGTTIKIYSDNRILNASNSNKYANFYIDNGSGNKLSPTINGDNMKIKRYPNWIISKYAYDARSFSTKKPPLSELKKSCNLLKGKYHEFMMKNYNTYESVFSQSSSKDKSSMGIVDDYDYVKKYDQAINKITTNNGLMKLSSERTGNSVIDDTDYQTIINIMNNYTGYDINCNCDMICKLSDSLADDCVKSFVKIVKDKVICPTTEEDIISNFDENSATGHFDINDSYEILEGLKVRVTGDAQPLSLFQDTKIRDASLKLNTNIKVDTILPYYLHANMWVSRNSLADMAIGNYTVFWNRICTVESGKKLFMYIGDTPPKYFPGLSYGNEKHFELDTNKTITQGIYEINVDNPPESGTVYLGVQIDDFYDDQFREPKYLEDNYYSVRLFFSTWEPHLSNLFSKIKGALLYILYGVDGNNIDDIPLAIQNAKKLNKFGAIQHIYSHHTQSGSLWGAVQALITLYIMFSVFGYLIGVIRITKYDLVIRITKMVVILALFSQNSWEFFSEHFFTLFITGVVDIIGAFNGYLDGDSSFKFLDSTMGVLLTGETWLRFLSLIVAGPVGWMIFICIVWACVSFFICIIEAMIMYLFSIVAIAFLITLAPLFFTFLLFQFTKTLFDAWIKMLVNFSLQPIILFAALAFLNQVLLTSLYKITDFSACNKCFYGIKFTVEDDQAPTDLCLLSFMLPVGYSNDLSINERIREDQSKSNIGFMGLPFELVSVLIFVIIGNAMRTFGRLSEAMAHSISGSISGISTSAHWAAQSLLSIVGLDQETQNVIRSARSMVNSNVGANFDIRSKSGDKSSSPDDDNKSTSDSKNKDSTSDEDVLTSGTRRDSIGSDEDVLTSGTRRDSIGSDEDVLTSGTRRDSIGSDEDVLTSGTRRDSVESDDDTLTSGTRRDSVESDDDTLTSGTRRDSVESDDDTLTSGTRRDSVESDEDVLTSGARRYSVESDEDVLTSGTRRDSVESDDDTLTSGTRRDSVESDDDTLTSGTRRDSVESDDDTLTSGTRRDSVGSENTGSIDDNGDVITRDSINNNDECSIKKELFKEDNNNLSELINDYEVELKSLSRSDDVNGIIADTDKDDKA</sequence>
<feature type="compositionally biased region" description="Basic and acidic residues" evidence="8">
    <location>
        <begin position="976"/>
        <end position="1003"/>
    </location>
</feature>
<dbReference type="GO" id="GO:0005886">
    <property type="term" value="C:plasma membrane"/>
    <property type="evidence" value="ECO:0007669"/>
    <property type="project" value="UniProtKB-SubCell"/>
</dbReference>
<dbReference type="AlphaFoldDB" id="A0A9Q9F415"/>
<keyword evidence="3 9" id="KW-0812">Transmembrane</keyword>
<evidence type="ECO:0000313" key="10">
    <source>
        <dbReference type="EMBL" id="UTO55488.1"/>
    </source>
</evidence>
<feature type="transmembrane region" description="Helical" evidence="9">
    <location>
        <begin position="815"/>
        <end position="833"/>
    </location>
</feature>
<evidence type="ECO:0000313" key="11">
    <source>
        <dbReference type="EMBL" id="UTO56410.1"/>
    </source>
</evidence>
<evidence type="ECO:0000313" key="13">
    <source>
        <dbReference type="Proteomes" id="UP001059985"/>
    </source>
</evidence>
<gene>
    <name evidence="11" type="ORF">LUA81_00080</name>
    <name evidence="10" type="ORF">LUA82_00075</name>
</gene>
<proteinExistence type="inferred from homology"/>
<feature type="transmembrane region" description="Helical" evidence="9">
    <location>
        <begin position="771"/>
        <end position="795"/>
    </location>
</feature>
<evidence type="ECO:0000256" key="3">
    <source>
        <dbReference type="ARBA" id="ARBA00022692"/>
    </source>
</evidence>
<evidence type="ECO:0000256" key="6">
    <source>
        <dbReference type="ARBA" id="ARBA00023136"/>
    </source>
</evidence>
<reference evidence="10" key="1">
    <citation type="journal article" date="2022" name="Microorganisms">
        <title>Assembly and Comparison of Ca. Neoehrlichia mikurensis Genomes.</title>
        <authorList>
            <person name="Azagi T."/>
            <person name="Dirks R.P."/>
            <person name="Yebra-Pimentel E.S."/>
            <person name="Schaap P.J."/>
            <person name="Koehorst J.J."/>
            <person name="Esser H.J."/>
            <person name="Sprong H."/>
        </authorList>
    </citation>
    <scope>NUCLEOTIDE SEQUENCE</scope>
    <source>
        <strain evidence="11">18-2804</strain>
        <strain evidence="10">18-2837</strain>
    </source>
</reference>
<keyword evidence="4" id="KW-0732">Signal</keyword>
<dbReference type="Proteomes" id="UP001059985">
    <property type="component" value="Chromosome"/>
</dbReference>
<dbReference type="GO" id="GO:0030255">
    <property type="term" value="P:protein secretion by the type IV secretion system"/>
    <property type="evidence" value="ECO:0007669"/>
    <property type="project" value="InterPro"/>
</dbReference>
<dbReference type="Proteomes" id="UP001059822">
    <property type="component" value="Chromosome"/>
</dbReference>
<comment type="subcellular location">
    <subcellularLocation>
        <location evidence="1">Cell membrane</location>
        <topology evidence="1">Multi-pass membrane protein</topology>
    </subcellularLocation>
</comment>
<evidence type="ECO:0000256" key="2">
    <source>
        <dbReference type="ARBA" id="ARBA00007802"/>
    </source>
</evidence>
<organism evidence="10 12">
    <name type="scientific">Neoehrlichia mikurensis</name>
    <dbReference type="NCBI Taxonomy" id="89586"/>
    <lineage>
        <taxon>Bacteria</taxon>
        <taxon>Pseudomonadati</taxon>
        <taxon>Pseudomonadota</taxon>
        <taxon>Alphaproteobacteria</taxon>
        <taxon>Rickettsiales</taxon>
        <taxon>Anaplasmataceae</taxon>
        <taxon>Candidatus Neoehrlichia</taxon>
    </lineage>
</organism>
<accession>A0A9Q9F415</accession>
<feature type="transmembrane region" description="Helical" evidence="9">
    <location>
        <begin position="690"/>
        <end position="710"/>
    </location>
</feature>
<evidence type="ECO:0000256" key="8">
    <source>
        <dbReference type="SAM" id="MobiDB-lite"/>
    </source>
</evidence>
<comment type="similarity">
    <text evidence="2">Belongs to the TrbL/VirB6 family.</text>
</comment>
<dbReference type="EMBL" id="CP089285">
    <property type="protein sequence ID" value="UTO56410.1"/>
    <property type="molecule type" value="Genomic_DNA"/>
</dbReference>
<keyword evidence="6 9" id="KW-0472">Membrane</keyword>
<feature type="transmembrane region" description="Helical" evidence="9">
    <location>
        <begin position="746"/>
        <end position="764"/>
    </location>
</feature>
<keyword evidence="7" id="KW-0175">Coiled coil</keyword>
<dbReference type="RefSeq" id="WP_254815626.1">
    <property type="nucleotide sequence ID" value="NZ_CP089285.1"/>
</dbReference>
<evidence type="ECO:0000256" key="7">
    <source>
        <dbReference type="SAM" id="Coils"/>
    </source>
</evidence>
<evidence type="ECO:0000313" key="12">
    <source>
        <dbReference type="Proteomes" id="UP001059822"/>
    </source>
</evidence>
<keyword evidence="5 9" id="KW-1133">Transmembrane helix</keyword>
<evidence type="ECO:0000256" key="5">
    <source>
        <dbReference type="ARBA" id="ARBA00022989"/>
    </source>
</evidence>
<dbReference type="PROSITE" id="PS51257">
    <property type="entry name" value="PROKAR_LIPOPROTEIN"/>
    <property type="match status" value="1"/>
</dbReference>
<evidence type="ECO:0000256" key="1">
    <source>
        <dbReference type="ARBA" id="ARBA00004651"/>
    </source>
</evidence>
<evidence type="ECO:0000256" key="4">
    <source>
        <dbReference type="ARBA" id="ARBA00022729"/>
    </source>
</evidence>
<feature type="coiled-coil region" evidence="7">
    <location>
        <begin position="1224"/>
        <end position="1251"/>
    </location>
</feature>
<feature type="region of interest" description="Disordered" evidence="8">
    <location>
        <begin position="973"/>
        <end position="1214"/>
    </location>
</feature>